<keyword evidence="4" id="KW-0238">DNA-binding</keyword>
<protein>
    <submittedName>
        <fullName evidence="8">Replication protein A 32 kDa subunit</fullName>
    </submittedName>
</protein>
<dbReference type="InterPro" id="IPR012340">
    <property type="entry name" value="NA-bd_OB-fold"/>
</dbReference>
<dbReference type="CDD" id="cd04478">
    <property type="entry name" value="RPA2_DBD_D"/>
    <property type="match status" value="1"/>
</dbReference>
<dbReference type="OrthoDB" id="25571at2759"/>
<dbReference type="InterPro" id="IPR036388">
    <property type="entry name" value="WH-like_DNA-bd_sf"/>
</dbReference>
<evidence type="ECO:0000256" key="4">
    <source>
        <dbReference type="ARBA" id="ARBA00023125"/>
    </source>
</evidence>
<dbReference type="Gene3D" id="2.40.50.140">
    <property type="entry name" value="Nucleic acid-binding proteins"/>
    <property type="match status" value="1"/>
</dbReference>
<comment type="subcellular location">
    <subcellularLocation>
        <location evidence="1">Nucleus</location>
    </subcellularLocation>
</comment>
<evidence type="ECO:0000259" key="7">
    <source>
        <dbReference type="Pfam" id="PF08784"/>
    </source>
</evidence>
<dbReference type="SUPFAM" id="SSF46785">
    <property type="entry name" value="Winged helix' DNA-binding domain"/>
    <property type="match status" value="1"/>
</dbReference>
<dbReference type="EMBL" id="WJQU01000003">
    <property type="protein sequence ID" value="KAJ6637446.1"/>
    <property type="molecule type" value="Genomic_DNA"/>
</dbReference>
<dbReference type="PANTHER" id="PTHR13989">
    <property type="entry name" value="REPLICATION PROTEIN A-RELATED"/>
    <property type="match status" value="1"/>
</dbReference>
<feature type="domain" description="Replication protein A C-terminal" evidence="7">
    <location>
        <begin position="186"/>
        <end position="255"/>
    </location>
</feature>
<gene>
    <name evidence="8" type="primary">RPA2</name>
    <name evidence="8" type="ORF">Bhyg_10176</name>
</gene>
<dbReference type="GO" id="GO:0006289">
    <property type="term" value="P:nucleotide-excision repair"/>
    <property type="evidence" value="ECO:0007669"/>
    <property type="project" value="TreeGrafter"/>
</dbReference>
<dbReference type="SUPFAM" id="SSF50249">
    <property type="entry name" value="Nucleic acid-binding proteins"/>
    <property type="match status" value="1"/>
</dbReference>
<keyword evidence="5" id="KW-0539">Nucleus</keyword>
<dbReference type="Gene3D" id="1.10.10.10">
    <property type="entry name" value="Winged helix-like DNA-binding domain superfamily/Winged helix DNA-binding domain"/>
    <property type="match status" value="1"/>
</dbReference>
<reference evidence="8" key="1">
    <citation type="submission" date="2022-07" db="EMBL/GenBank/DDBJ databases">
        <authorList>
            <person name="Trinca V."/>
            <person name="Uliana J.V.C."/>
            <person name="Torres T.T."/>
            <person name="Ward R.J."/>
            <person name="Monesi N."/>
        </authorList>
    </citation>
    <scope>NUCLEOTIDE SEQUENCE</scope>
    <source>
        <strain evidence="8">HSMRA1968</strain>
        <tissue evidence="8">Whole embryos</tissue>
    </source>
</reference>
<comment type="caution">
    <text evidence="8">The sequence shown here is derived from an EMBL/GenBank/DDBJ whole genome shotgun (WGS) entry which is preliminary data.</text>
</comment>
<dbReference type="GO" id="GO:0006260">
    <property type="term" value="P:DNA replication"/>
    <property type="evidence" value="ECO:0007669"/>
    <property type="project" value="UniProtKB-KW"/>
</dbReference>
<sequence length="267" mass="29512">MTKQWEFGDENRPTPRKSLISYVGGGFDASAGQGSGVTSESKPEGIVPMVIKQIHDCPESGLRLYDMVFGTVQLVALVRNIEYTSTKITYVLEDHTGKIEAHIWLEEGDVSKAPQIVVNTYASVYGSVRNQGGTKTLIVFKIEAIKSPNELTTHLLEVLNARFSAEHYATKKNTDVVGHFQMDTTAPKVNQEAQHPLGLTGKELAIYQAIQGNKSESGISFSELERRFSHIPTQELRDIVELMTQEGMCYTSIDADHFKSSDEDGNA</sequence>
<dbReference type="InterPro" id="IPR014646">
    <property type="entry name" value="Rfa2/RPA32"/>
</dbReference>
<dbReference type="InterPro" id="IPR036390">
    <property type="entry name" value="WH_DNA-bd_sf"/>
</dbReference>
<feature type="domain" description="OB" evidence="6">
    <location>
        <begin position="72"/>
        <end position="144"/>
    </location>
</feature>
<dbReference type="InterPro" id="IPR014892">
    <property type="entry name" value="RPA_C"/>
</dbReference>
<dbReference type="Pfam" id="PF01336">
    <property type="entry name" value="tRNA_anti-codon"/>
    <property type="match status" value="1"/>
</dbReference>
<dbReference type="AlphaFoldDB" id="A0A9Q0MT12"/>
<evidence type="ECO:0000259" key="6">
    <source>
        <dbReference type="Pfam" id="PF01336"/>
    </source>
</evidence>
<proteinExistence type="inferred from homology"/>
<keyword evidence="9" id="KW-1185">Reference proteome</keyword>
<keyword evidence="3" id="KW-0235">DNA replication</keyword>
<dbReference type="GO" id="GO:0005662">
    <property type="term" value="C:DNA replication factor A complex"/>
    <property type="evidence" value="ECO:0007669"/>
    <property type="project" value="TreeGrafter"/>
</dbReference>
<evidence type="ECO:0000256" key="5">
    <source>
        <dbReference type="ARBA" id="ARBA00023242"/>
    </source>
</evidence>
<name>A0A9Q0MT12_9DIPT</name>
<evidence type="ECO:0000256" key="3">
    <source>
        <dbReference type="ARBA" id="ARBA00022705"/>
    </source>
</evidence>
<dbReference type="Proteomes" id="UP001151699">
    <property type="component" value="Chromosome X"/>
</dbReference>
<dbReference type="InterPro" id="IPR040260">
    <property type="entry name" value="RFA2-like"/>
</dbReference>
<accession>A0A9Q0MT12</accession>
<dbReference type="PIRSF" id="PIRSF036949">
    <property type="entry name" value="RPA32"/>
    <property type="match status" value="1"/>
</dbReference>
<dbReference type="GO" id="GO:0003697">
    <property type="term" value="F:single-stranded DNA binding"/>
    <property type="evidence" value="ECO:0007669"/>
    <property type="project" value="TreeGrafter"/>
</dbReference>
<dbReference type="GO" id="GO:0000781">
    <property type="term" value="C:chromosome, telomeric region"/>
    <property type="evidence" value="ECO:0007669"/>
    <property type="project" value="TreeGrafter"/>
</dbReference>
<evidence type="ECO:0000256" key="1">
    <source>
        <dbReference type="ARBA" id="ARBA00004123"/>
    </source>
</evidence>
<dbReference type="GO" id="GO:0035861">
    <property type="term" value="C:site of double-strand break"/>
    <property type="evidence" value="ECO:0007669"/>
    <property type="project" value="TreeGrafter"/>
</dbReference>
<evidence type="ECO:0000313" key="8">
    <source>
        <dbReference type="EMBL" id="KAJ6637446.1"/>
    </source>
</evidence>
<evidence type="ECO:0000256" key="2">
    <source>
        <dbReference type="ARBA" id="ARBA00007815"/>
    </source>
</evidence>
<dbReference type="Pfam" id="PF08784">
    <property type="entry name" value="RPA_C"/>
    <property type="match status" value="1"/>
</dbReference>
<evidence type="ECO:0000313" key="9">
    <source>
        <dbReference type="Proteomes" id="UP001151699"/>
    </source>
</evidence>
<dbReference type="InterPro" id="IPR004365">
    <property type="entry name" value="NA-bd_OB_tRNA"/>
</dbReference>
<dbReference type="GO" id="GO:0000724">
    <property type="term" value="P:double-strand break repair via homologous recombination"/>
    <property type="evidence" value="ECO:0007669"/>
    <property type="project" value="TreeGrafter"/>
</dbReference>
<comment type="similarity">
    <text evidence="2">Belongs to the replication factor A protein 2 family.</text>
</comment>
<dbReference type="PANTHER" id="PTHR13989:SF16">
    <property type="entry name" value="REPLICATION PROTEIN A2"/>
    <property type="match status" value="1"/>
</dbReference>
<organism evidence="8 9">
    <name type="scientific">Pseudolycoriella hygida</name>
    <dbReference type="NCBI Taxonomy" id="35572"/>
    <lineage>
        <taxon>Eukaryota</taxon>
        <taxon>Metazoa</taxon>
        <taxon>Ecdysozoa</taxon>
        <taxon>Arthropoda</taxon>
        <taxon>Hexapoda</taxon>
        <taxon>Insecta</taxon>
        <taxon>Pterygota</taxon>
        <taxon>Neoptera</taxon>
        <taxon>Endopterygota</taxon>
        <taxon>Diptera</taxon>
        <taxon>Nematocera</taxon>
        <taxon>Sciaroidea</taxon>
        <taxon>Sciaridae</taxon>
        <taxon>Pseudolycoriella</taxon>
    </lineage>
</organism>